<dbReference type="PANTHER" id="PTHR37984:SF12">
    <property type="entry name" value="RIBONUCLEASE H"/>
    <property type="match status" value="1"/>
</dbReference>
<evidence type="ECO:0000256" key="4">
    <source>
        <dbReference type="ARBA" id="ARBA00022722"/>
    </source>
</evidence>
<dbReference type="InterPro" id="IPR036397">
    <property type="entry name" value="RNaseH_sf"/>
</dbReference>
<evidence type="ECO:0000256" key="2">
    <source>
        <dbReference type="ARBA" id="ARBA00022679"/>
    </source>
</evidence>
<dbReference type="PANTHER" id="PTHR37984">
    <property type="entry name" value="PROTEIN CBG26694"/>
    <property type="match status" value="1"/>
</dbReference>
<dbReference type="Proteomes" id="UP001321473">
    <property type="component" value="Unassembled WGS sequence"/>
</dbReference>
<protein>
    <recommendedName>
        <fullName evidence="1">RNA-directed DNA polymerase</fullName>
        <ecNumber evidence="1">2.7.7.49</ecNumber>
    </recommendedName>
</protein>
<evidence type="ECO:0000256" key="5">
    <source>
        <dbReference type="ARBA" id="ARBA00022759"/>
    </source>
</evidence>
<keyword evidence="11" id="KW-1185">Reference proteome</keyword>
<evidence type="ECO:0000256" key="6">
    <source>
        <dbReference type="ARBA" id="ARBA00022801"/>
    </source>
</evidence>
<proteinExistence type="predicted"/>
<evidence type="ECO:0000313" key="10">
    <source>
        <dbReference type="EMBL" id="KAK8766156.1"/>
    </source>
</evidence>
<name>A0AAQ4DUL6_AMBAM</name>
<organism evidence="10 11">
    <name type="scientific">Amblyomma americanum</name>
    <name type="common">Lone star tick</name>
    <dbReference type="NCBI Taxonomy" id="6943"/>
    <lineage>
        <taxon>Eukaryota</taxon>
        <taxon>Metazoa</taxon>
        <taxon>Ecdysozoa</taxon>
        <taxon>Arthropoda</taxon>
        <taxon>Chelicerata</taxon>
        <taxon>Arachnida</taxon>
        <taxon>Acari</taxon>
        <taxon>Parasitiformes</taxon>
        <taxon>Ixodida</taxon>
        <taxon>Ixodoidea</taxon>
        <taxon>Ixodidae</taxon>
        <taxon>Amblyomminae</taxon>
        <taxon>Amblyomma</taxon>
    </lineage>
</organism>
<dbReference type="InterPro" id="IPR043502">
    <property type="entry name" value="DNA/RNA_pol_sf"/>
</dbReference>
<evidence type="ECO:0000256" key="3">
    <source>
        <dbReference type="ARBA" id="ARBA00022695"/>
    </source>
</evidence>
<gene>
    <name evidence="10" type="ORF">V5799_007063</name>
</gene>
<dbReference type="GO" id="GO:0016787">
    <property type="term" value="F:hydrolase activity"/>
    <property type="evidence" value="ECO:0007669"/>
    <property type="project" value="UniProtKB-KW"/>
</dbReference>
<evidence type="ECO:0000256" key="1">
    <source>
        <dbReference type="ARBA" id="ARBA00012493"/>
    </source>
</evidence>
<keyword evidence="3" id="KW-0548">Nucleotidyltransferase</keyword>
<keyword evidence="5" id="KW-0255">Endonuclease</keyword>
<evidence type="ECO:0000259" key="8">
    <source>
        <dbReference type="Pfam" id="PF17917"/>
    </source>
</evidence>
<dbReference type="GO" id="GO:0003676">
    <property type="term" value="F:nucleic acid binding"/>
    <property type="evidence" value="ECO:0007669"/>
    <property type="project" value="InterPro"/>
</dbReference>
<evidence type="ECO:0000259" key="9">
    <source>
        <dbReference type="Pfam" id="PF17921"/>
    </source>
</evidence>
<keyword evidence="7" id="KW-0695">RNA-directed DNA polymerase</keyword>
<reference evidence="10 11" key="1">
    <citation type="journal article" date="2023" name="Arcadia Sci">
        <title>De novo assembly of a long-read Amblyomma americanum tick genome.</title>
        <authorList>
            <person name="Chou S."/>
            <person name="Poskanzer K.E."/>
            <person name="Rollins M."/>
            <person name="Thuy-Boun P.S."/>
        </authorList>
    </citation>
    <scope>NUCLEOTIDE SEQUENCE [LARGE SCALE GENOMIC DNA]</scope>
    <source>
        <strain evidence="10">F_SG_1</strain>
        <tissue evidence="10">Salivary glands</tissue>
    </source>
</reference>
<sequence>MAERQHDFSARLEAFTGSNWASWFGRLQFFFEANDVTQPVKQRSHLLTLFGAQIYDVVCALLQPKTPDQVSYAEIVAALQAHYDPRPSEVYSHAMFQRRDQLPGESVNDYVAALRKLATSCNFGTLPTATTATATPAEGTASPTQQGATGCNPTLLPLDVMLRDRFVCGLRDQNLQQRLFAEKDLTFSKAYDFAIRAESAVQQQRQIKADHTEVNKAATRASASVSISKTHPHQGQRCWRCDGSHSPKTSEQPMQRGADCVCITGAAERNYAQLDREGLAVVFAATHFHKYIVGREVTFVTDHQPLLGILGPRKPVPEMLSPRMKRWCLKLSAYNYDLQYRAGSRHQNADALSRLPLPDRIEEPNPPGDVLMFEALPRPPLTAEVVATLTQEDPILAKVFSAVQNGTVQRLQGDSFTPYRRRATEFAIHRGCIIWGSRIVIPAGAREQAISLVHAGHRGIVAMKACARSYLWWPGLDAEIETTVQSCAHCQRTQNDPKKAPVPNWTHPTTPWHTLHVDFAGPVEGHTFLVVVDAFTKWVEVRPMNSPK</sequence>
<dbReference type="InterPro" id="IPR041373">
    <property type="entry name" value="RT_RNaseH"/>
</dbReference>
<dbReference type="EMBL" id="JARKHS020026630">
    <property type="protein sequence ID" value="KAK8766156.1"/>
    <property type="molecule type" value="Genomic_DNA"/>
</dbReference>
<dbReference type="Pfam" id="PF17917">
    <property type="entry name" value="RT_RNaseH"/>
    <property type="match status" value="1"/>
</dbReference>
<dbReference type="Gene3D" id="1.10.340.70">
    <property type="match status" value="1"/>
</dbReference>
<feature type="domain" description="Integrase zinc-binding" evidence="9">
    <location>
        <begin position="441"/>
        <end position="495"/>
    </location>
</feature>
<accession>A0AAQ4DUL6</accession>
<dbReference type="Gene3D" id="3.30.420.10">
    <property type="entry name" value="Ribonuclease H-like superfamily/Ribonuclease H"/>
    <property type="match status" value="1"/>
</dbReference>
<dbReference type="CDD" id="cd09274">
    <property type="entry name" value="RNase_HI_RT_Ty3"/>
    <property type="match status" value="1"/>
</dbReference>
<dbReference type="GO" id="GO:0003964">
    <property type="term" value="F:RNA-directed DNA polymerase activity"/>
    <property type="evidence" value="ECO:0007669"/>
    <property type="project" value="UniProtKB-KW"/>
</dbReference>
<comment type="caution">
    <text evidence="10">The sequence shown here is derived from an EMBL/GenBank/DDBJ whole genome shotgun (WGS) entry which is preliminary data.</text>
</comment>
<dbReference type="InterPro" id="IPR050951">
    <property type="entry name" value="Retrovirus_Pol_polyprotein"/>
</dbReference>
<evidence type="ECO:0000313" key="11">
    <source>
        <dbReference type="Proteomes" id="UP001321473"/>
    </source>
</evidence>
<dbReference type="GO" id="GO:0004519">
    <property type="term" value="F:endonuclease activity"/>
    <property type="evidence" value="ECO:0007669"/>
    <property type="project" value="UniProtKB-KW"/>
</dbReference>
<dbReference type="InterPro" id="IPR041588">
    <property type="entry name" value="Integrase_H2C2"/>
</dbReference>
<dbReference type="AlphaFoldDB" id="A0AAQ4DUL6"/>
<evidence type="ECO:0000256" key="7">
    <source>
        <dbReference type="ARBA" id="ARBA00022918"/>
    </source>
</evidence>
<dbReference type="FunFam" id="1.10.340.70:FF:000003">
    <property type="entry name" value="Protein CBG25708"/>
    <property type="match status" value="1"/>
</dbReference>
<keyword evidence="6" id="KW-0378">Hydrolase</keyword>
<dbReference type="Pfam" id="PF17921">
    <property type="entry name" value="Integrase_H2C2"/>
    <property type="match status" value="1"/>
</dbReference>
<dbReference type="EC" id="2.7.7.49" evidence="1"/>
<dbReference type="SUPFAM" id="SSF56672">
    <property type="entry name" value="DNA/RNA polymerases"/>
    <property type="match status" value="1"/>
</dbReference>
<keyword evidence="2" id="KW-0808">Transferase</keyword>
<feature type="domain" description="Reverse transcriptase RNase H-like" evidence="8">
    <location>
        <begin position="266"/>
        <end position="334"/>
    </location>
</feature>
<keyword evidence="4" id="KW-0540">Nuclease</keyword>